<protein>
    <submittedName>
        <fullName evidence="1">Uncharacterized protein</fullName>
    </submittedName>
</protein>
<reference evidence="1" key="2">
    <citation type="journal article" date="2015" name="Data Brief">
        <title>Shoot transcriptome of the giant reed, Arundo donax.</title>
        <authorList>
            <person name="Barrero R.A."/>
            <person name="Guerrero F.D."/>
            <person name="Moolhuijzen P."/>
            <person name="Goolsby J.A."/>
            <person name="Tidwell J."/>
            <person name="Bellgard S.E."/>
            <person name="Bellgard M.I."/>
        </authorList>
    </citation>
    <scope>NUCLEOTIDE SEQUENCE</scope>
    <source>
        <tissue evidence="1">Shoot tissue taken approximately 20 cm above the soil surface</tissue>
    </source>
</reference>
<reference evidence="1" key="1">
    <citation type="submission" date="2014-09" db="EMBL/GenBank/DDBJ databases">
        <authorList>
            <person name="Magalhaes I.L.F."/>
            <person name="Oliveira U."/>
            <person name="Santos F.R."/>
            <person name="Vidigal T.H.D.A."/>
            <person name="Brescovit A.D."/>
            <person name="Santos A.J."/>
        </authorList>
    </citation>
    <scope>NUCLEOTIDE SEQUENCE</scope>
    <source>
        <tissue evidence="1">Shoot tissue taken approximately 20 cm above the soil surface</tissue>
    </source>
</reference>
<name>A0A0A9HET0_ARUDO</name>
<organism evidence="1">
    <name type="scientific">Arundo donax</name>
    <name type="common">Giant reed</name>
    <name type="synonym">Donax arundinaceus</name>
    <dbReference type="NCBI Taxonomy" id="35708"/>
    <lineage>
        <taxon>Eukaryota</taxon>
        <taxon>Viridiplantae</taxon>
        <taxon>Streptophyta</taxon>
        <taxon>Embryophyta</taxon>
        <taxon>Tracheophyta</taxon>
        <taxon>Spermatophyta</taxon>
        <taxon>Magnoliopsida</taxon>
        <taxon>Liliopsida</taxon>
        <taxon>Poales</taxon>
        <taxon>Poaceae</taxon>
        <taxon>PACMAD clade</taxon>
        <taxon>Arundinoideae</taxon>
        <taxon>Arundineae</taxon>
        <taxon>Arundo</taxon>
    </lineage>
</organism>
<evidence type="ECO:0000313" key="1">
    <source>
        <dbReference type="EMBL" id="JAE31418.1"/>
    </source>
</evidence>
<dbReference type="EMBL" id="GBRH01166478">
    <property type="protein sequence ID" value="JAE31418.1"/>
    <property type="molecule type" value="Transcribed_RNA"/>
</dbReference>
<proteinExistence type="predicted"/>
<accession>A0A0A9HET0</accession>
<sequence length="31" mass="3514">MLRSSSKSIQIHFTMMQSSNFLLFSYAALSS</sequence>
<dbReference type="AlphaFoldDB" id="A0A0A9HET0"/>